<evidence type="ECO:0000313" key="10">
    <source>
        <dbReference type="EMBL" id="KAK8396097.1"/>
    </source>
</evidence>
<dbReference type="PROSITE" id="PS50102">
    <property type="entry name" value="RRM"/>
    <property type="match status" value="1"/>
</dbReference>
<organism evidence="10 11">
    <name type="scientific">Scylla paramamosain</name>
    <name type="common">Mud crab</name>
    <dbReference type="NCBI Taxonomy" id="85552"/>
    <lineage>
        <taxon>Eukaryota</taxon>
        <taxon>Metazoa</taxon>
        <taxon>Ecdysozoa</taxon>
        <taxon>Arthropoda</taxon>
        <taxon>Crustacea</taxon>
        <taxon>Multicrustacea</taxon>
        <taxon>Malacostraca</taxon>
        <taxon>Eumalacostraca</taxon>
        <taxon>Eucarida</taxon>
        <taxon>Decapoda</taxon>
        <taxon>Pleocyemata</taxon>
        <taxon>Brachyura</taxon>
        <taxon>Eubrachyura</taxon>
        <taxon>Portunoidea</taxon>
        <taxon>Portunidae</taxon>
        <taxon>Portuninae</taxon>
        <taxon>Scylla</taxon>
    </lineage>
</organism>
<evidence type="ECO:0000259" key="9">
    <source>
        <dbReference type="PROSITE" id="PS50102"/>
    </source>
</evidence>
<evidence type="ECO:0000313" key="11">
    <source>
        <dbReference type="Proteomes" id="UP001487740"/>
    </source>
</evidence>
<evidence type="ECO:0000259" key="8">
    <source>
        <dbReference type="PROSITE" id="PS50089"/>
    </source>
</evidence>
<feature type="region of interest" description="Disordered" evidence="7">
    <location>
        <begin position="1353"/>
        <end position="1391"/>
    </location>
</feature>
<feature type="region of interest" description="Disordered" evidence="7">
    <location>
        <begin position="240"/>
        <end position="331"/>
    </location>
</feature>
<feature type="coiled-coil region" evidence="6">
    <location>
        <begin position="784"/>
        <end position="850"/>
    </location>
</feature>
<feature type="compositionally biased region" description="Low complexity" evidence="7">
    <location>
        <begin position="304"/>
        <end position="314"/>
    </location>
</feature>
<dbReference type="InterPro" id="IPR035979">
    <property type="entry name" value="RBD_domain_sf"/>
</dbReference>
<evidence type="ECO:0000256" key="5">
    <source>
        <dbReference type="PROSITE-ProRule" id="PRU00176"/>
    </source>
</evidence>
<feature type="compositionally biased region" description="Polar residues" evidence="7">
    <location>
        <begin position="294"/>
        <end position="303"/>
    </location>
</feature>
<dbReference type="EMBL" id="JARAKH010000016">
    <property type="protein sequence ID" value="KAK8396097.1"/>
    <property type="molecule type" value="Genomic_DNA"/>
</dbReference>
<evidence type="ECO:0000256" key="3">
    <source>
        <dbReference type="ARBA" id="ARBA00022884"/>
    </source>
</evidence>
<dbReference type="InterPro" id="IPR012677">
    <property type="entry name" value="Nucleotide-bd_a/b_plait_sf"/>
</dbReference>
<protein>
    <recommendedName>
        <fullName evidence="12">RING-type E3 ubiquitin transferase</fullName>
    </recommendedName>
</protein>
<feature type="region of interest" description="Disordered" evidence="7">
    <location>
        <begin position="1318"/>
        <end position="1340"/>
    </location>
</feature>
<keyword evidence="3 5" id="KW-0694">RNA-binding</keyword>
<feature type="domain" description="RING-type" evidence="8">
    <location>
        <begin position="1492"/>
        <end position="1532"/>
    </location>
</feature>
<dbReference type="InterPro" id="IPR000504">
    <property type="entry name" value="RRM_dom"/>
</dbReference>
<dbReference type="Pfam" id="PF19179">
    <property type="entry name" value="TTC3_DZIP3_dom"/>
    <property type="match status" value="1"/>
</dbReference>
<dbReference type="SMART" id="SM00184">
    <property type="entry name" value="RING"/>
    <property type="match status" value="1"/>
</dbReference>
<dbReference type="SUPFAM" id="SSF54928">
    <property type="entry name" value="RNA-binding domain, RBD"/>
    <property type="match status" value="1"/>
</dbReference>
<feature type="compositionally biased region" description="Basic residues" evidence="7">
    <location>
        <begin position="355"/>
        <end position="365"/>
    </location>
</feature>
<dbReference type="SUPFAM" id="SSF57850">
    <property type="entry name" value="RING/U-box"/>
    <property type="match status" value="1"/>
</dbReference>
<reference evidence="10 11" key="1">
    <citation type="submission" date="2023-03" db="EMBL/GenBank/DDBJ databases">
        <title>High-quality genome of Scylla paramamosain provides insights in environmental adaptation.</title>
        <authorList>
            <person name="Zhang L."/>
        </authorList>
    </citation>
    <scope>NUCLEOTIDE SEQUENCE [LARGE SCALE GENOMIC DNA]</scope>
    <source>
        <strain evidence="10">LZ_2023a</strain>
        <tissue evidence="10">Muscle</tissue>
    </source>
</reference>
<feature type="region of interest" description="Disordered" evidence="7">
    <location>
        <begin position="657"/>
        <end position="691"/>
    </location>
</feature>
<evidence type="ECO:0000256" key="7">
    <source>
        <dbReference type="SAM" id="MobiDB-lite"/>
    </source>
</evidence>
<name>A0AAW0UBL8_SCYPA</name>
<dbReference type="InterPro" id="IPR043866">
    <property type="entry name" value="TTC3/DZIP3_dom"/>
</dbReference>
<dbReference type="Pfam" id="PF24812">
    <property type="entry name" value="WHD_TTC3"/>
    <property type="match status" value="1"/>
</dbReference>
<feature type="region of interest" description="Disordered" evidence="7">
    <location>
        <begin position="343"/>
        <end position="379"/>
    </location>
</feature>
<feature type="region of interest" description="Disordered" evidence="7">
    <location>
        <begin position="734"/>
        <end position="778"/>
    </location>
</feature>
<feature type="coiled-coil region" evidence="6">
    <location>
        <begin position="890"/>
        <end position="934"/>
    </location>
</feature>
<evidence type="ECO:0000256" key="1">
    <source>
        <dbReference type="ARBA" id="ARBA00022771"/>
    </source>
</evidence>
<evidence type="ECO:0008006" key="12">
    <source>
        <dbReference type="Google" id="ProtNLM"/>
    </source>
</evidence>
<dbReference type="PANTHER" id="PTHR17550:SF4">
    <property type="entry name" value="E3 UBIQUITIN-PROTEIN LIGASE TTC3"/>
    <property type="match status" value="1"/>
</dbReference>
<feature type="compositionally biased region" description="Acidic residues" evidence="7">
    <location>
        <begin position="668"/>
        <end position="684"/>
    </location>
</feature>
<keyword evidence="1 4" id="KW-0479">Metal-binding</keyword>
<feature type="region of interest" description="Disordered" evidence="7">
    <location>
        <begin position="1044"/>
        <end position="1092"/>
    </location>
</feature>
<dbReference type="Pfam" id="PF00076">
    <property type="entry name" value="RRM_1"/>
    <property type="match status" value="1"/>
</dbReference>
<dbReference type="InterPro" id="IPR056870">
    <property type="entry name" value="TTC3/DZIP3/RBM44-like_helical"/>
</dbReference>
<sequence>MYSKCLTSNGLTDNRDTVKPSESYNVQVVQLIIGVCKVQSSRGYIFEGLEIMQTLLEPSSKFSHKPACRYWLAISFEKICCFKLAQKHAQSCKDALKKLKNIKPVKWPGTDQLINWTRADVLESECNLLLEKLSSSKPSPKAKCRYKNCITTQGIPYAKDEIYLTDPDFKGYLNVICEEDCTVSYHPCCWKALKEQHDGSINRMSDKDFLGEVCVTPDCTGKISSIQIYDDEGYLKNELVKDKKDRKHMAAPVKQKKKKDKKKEKTQVHKKRTRVESVCEDQATNDDTSPAAADSTSVQNAPTNSNNNSSGSNNNDKHKSSQKPLLPIDPESLEKAQVTILKPGLEAEEVSPTKSTKRNRKKKGQKTVNQPNLLGDPLESDSCVQSEYIARLRMLRQQRDALEAGESPNPMKPIIISCDTQKPVILLDPDNPFYLPQHLRDNPEELERVLQEKLTTSSPPGLQQETINTLLDFMYDWLKSEGPMRTNDPRLAEQVAENFPQEARDYVIQCGGITGLLMQSLKFAMIDNIICVHDDVMKAQEMMCQEVMDKMMQSKYLVRYSDGQKAKRFTHLLDDNKSTCSTTSSSSQPAGSVAESTISRDSAGTVTRWHTNHTRNDDPNNNDNDSESTVSLAPLSKAVVDQFHKFAVCALNPTAPEFEPLVSNDEGKSEDDDDDDDDDDEDEDELKRQYKRKLFDNDENTRQWSKGDCEYIENWAAQAGEKVPIMPTDEDEIEVVQDEEQEEDEEEEEDEEAEEREVVVGEGEEERTKSLQDEEDLEGTEQYISQLLEEKEKLIGDLQNEQQQNQVLSDKLYQVKSQYKSEVMKLKQQLEELKDQNRELTTEKNAIVLQREADTKKFKADLSRMNEEMKATGSRLQSSELKGERFLDQNNELQAKLAEEMELNTQLKEELEKMKNLQESLTSCSRRAREAEVKYLCIKKDLVDASMTSTISRLTEEATAMKQLLPGTTEDSVLDRTTLTRTIVLWDEAIKKLLEHQRIFKDEGTRLLGMIHQGRPLSALPAGDLPIPPIPELNVAPILSRFQNNHHRPSPPTFGVSEVLSMDMPRHSSPGPQGPPHRSKATPPPPIADPSSQVSIMPISLPIIPHGALSGHPLFVHNGGLPPNHASAYASGAIPKSGTSAPPGIQHPKAAEMPCLTQQTESPNQLFVGQLPWEYTEADIKNLFSRFGEVVSVNVFDKGCNADGRPVPKYGFITFRNADDCFKALSARPIYVRNHMLNVQAKEAKKPTKPASVPAPGGGGGVVGGGAGVGGAVGGGGLTGIINEPDATNGTKSSAYGLTDITVNANVEANKSTVLHHHTLPTSPTLHHHQPPPPTTQSVTKPKFQKLLPSNNTVGGIVAPPPKLVRPQPKTVPNASKLGGQAGTSKEENVMPSSSSYTRLIEICKQRFGKEFSSPDICIALREVRAQNNNSLSGLTTEKIVERVRQQLRSRRPSAGAATVAPWAGLTQGPGVKTEPEWQGPSKEEVVKEEQCSICLEPLNTSPNQSLACLHTFHALCINDWIKIQSNCPNCRKFALMPDEYPTLSHS</sequence>
<dbReference type="SMART" id="SM00360">
    <property type="entry name" value="RRM"/>
    <property type="match status" value="1"/>
</dbReference>
<gene>
    <name evidence="10" type="ORF">O3P69_005301</name>
</gene>
<keyword evidence="11" id="KW-1185">Reference proteome</keyword>
<evidence type="ECO:0000256" key="6">
    <source>
        <dbReference type="SAM" id="Coils"/>
    </source>
</evidence>
<evidence type="ECO:0000256" key="2">
    <source>
        <dbReference type="ARBA" id="ARBA00022833"/>
    </source>
</evidence>
<dbReference type="PANTHER" id="PTHR17550">
    <property type="entry name" value="E3 UBIQUITIN-PROTEIN LIGASE TTC3"/>
    <property type="match status" value="1"/>
</dbReference>
<keyword evidence="6" id="KW-0175">Coiled coil</keyword>
<accession>A0AAW0UBL8</accession>
<dbReference type="InterPro" id="IPR013083">
    <property type="entry name" value="Znf_RING/FYVE/PHD"/>
</dbReference>
<dbReference type="Pfam" id="PF13639">
    <property type="entry name" value="zf-RING_2"/>
    <property type="match status" value="1"/>
</dbReference>
<dbReference type="Proteomes" id="UP001487740">
    <property type="component" value="Unassembled WGS sequence"/>
</dbReference>
<feature type="compositionally biased region" description="Polar residues" evidence="7">
    <location>
        <begin position="588"/>
        <end position="609"/>
    </location>
</feature>
<dbReference type="Pfam" id="PF24905">
    <property type="entry name" value="TTC3_9th"/>
    <property type="match status" value="1"/>
</dbReference>
<dbReference type="GO" id="GO:0003723">
    <property type="term" value="F:RNA binding"/>
    <property type="evidence" value="ECO:0007669"/>
    <property type="project" value="UniProtKB-UniRule"/>
</dbReference>
<feature type="compositionally biased region" description="Basic residues" evidence="7">
    <location>
        <begin position="244"/>
        <end position="273"/>
    </location>
</feature>
<dbReference type="PROSITE" id="PS50089">
    <property type="entry name" value="ZF_RING_2"/>
    <property type="match status" value="1"/>
</dbReference>
<comment type="caution">
    <text evidence="10">The sequence shown here is derived from an EMBL/GenBank/DDBJ whole genome shotgun (WGS) entry which is preliminary data.</text>
</comment>
<dbReference type="Gene3D" id="3.30.70.330">
    <property type="match status" value="1"/>
</dbReference>
<dbReference type="InterPro" id="IPR056871">
    <property type="entry name" value="WH_TTC3"/>
</dbReference>
<dbReference type="GO" id="GO:0008270">
    <property type="term" value="F:zinc ion binding"/>
    <property type="evidence" value="ECO:0007669"/>
    <property type="project" value="UniProtKB-KW"/>
</dbReference>
<keyword evidence="2" id="KW-0862">Zinc</keyword>
<evidence type="ECO:0000256" key="4">
    <source>
        <dbReference type="PROSITE-ProRule" id="PRU00175"/>
    </source>
</evidence>
<feature type="compositionally biased region" description="Low complexity" evidence="7">
    <location>
        <begin position="578"/>
        <end position="587"/>
    </location>
</feature>
<proteinExistence type="predicted"/>
<dbReference type="InterPro" id="IPR001841">
    <property type="entry name" value="Znf_RING"/>
</dbReference>
<feature type="compositionally biased region" description="Acidic residues" evidence="7">
    <location>
        <begin position="734"/>
        <end position="755"/>
    </location>
</feature>
<feature type="domain" description="RRM" evidence="9">
    <location>
        <begin position="1164"/>
        <end position="1244"/>
    </location>
</feature>
<keyword evidence="1 4" id="KW-0863">Zinc-finger</keyword>
<feature type="region of interest" description="Disordered" evidence="7">
    <location>
        <begin position="577"/>
        <end position="630"/>
    </location>
</feature>
<dbReference type="Gene3D" id="3.30.40.10">
    <property type="entry name" value="Zinc/RING finger domain, C3HC4 (zinc finger)"/>
    <property type="match status" value="1"/>
</dbReference>